<sequence>MDLDQAVTAAFASGHLSGLLSSSVSVTKVIKALIAASEDKIAQIDSQIRDLRSKRARESGFIAQLKPALSWIHKLPDEMLTNIMRDACTTVQSAFWLSQVCPYWRELTHRIPALWTGQLPLQFLTVANPLPEHIAFIKEYVQRSNPLPLRFNHLGSSSNKTISPAVAEALLVGASRWVYVYVSRDHPSLLGALAKLRSEPLKMLESVDLRGGNKAQMSVSAFLRAPLLRKVTLWVAQTEKFPMPWGQLTELELWDDNFSLWIGILLQCTSLVRAKIYAKGSAEEDEDTDNLIPVTLPFLETLDLHLPTHKVASCFGRLALPKLRRLEMSLDADDREWSAATSAVFSQFQDRSPNIEYLAITLCEIYSDALNSILRHSPNLTDLRLDYCLYCLDDNLLEQIQRHEEDQAHLVPHLERLHFFAVGDCWSEEGLLAMIKSRWWTTEELQALPGPPPVARLERVDISRSDDDGPPFSKSFQREIRRLKAQGLDVEVR</sequence>
<organism evidence="1 2">
    <name type="scientific">Favolaschia claudopus</name>
    <dbReference type="NCBI Taxonomy" id="2862362"/>
    <lineage>
        <taxon>Eukaryota</taxon>
        <taxon>Fungi</taxon>
        <taxon>Dikarya</taxon>
        <taxon>Basidiomycota</taxon>
        <taxon>Agaricomycotina</taxon>
        <taxon>Agaricomycetes</taxon>
        <taxon>Agaricomycetidae</taxon>
        <taxon>Agaricales</taxon>
        <taxon>Marasmiineae</taxon>
        <taxon>Mycenaceae</taxon>
        <taxon>Favolaschia</taxon>
    </lineage>
</organism>
<name>A0AAW0CN84_9AGAR</name>
<evidence type="ECO:0000313" key="2">
    <source>
        <dbReference type="Proteomes" id="UP001362999"/>
    </source>
</evidence>
<proteinExistence type="predicted"/>
<dbReference type="SUPFAM" id="SSF52047">
    <property type="entry name" value="RNI-like"/>
    <property type="match status" value="1"/>
</dbReference>
<dbReference type="InterPro" id="IPR036047">
    <property type="entry name" value="F-box-like_dom_sf"/>
</dbReference>
<dbReference type="EMBL" id="JAWWNJ010000015">
    <property type="protein sequence ID" value="KAK7040511.1"/>
    <property type="molecule type" value="Genomic_DNA"/>
</dbReference>
<evidence type="ECO:0000313" key="1">
    <source>
        <dbReference type="EMBL" id="KAK7040511.1"/>
    </source>
</evidence>
<dbReference type="AlphaFoldDB" id="A0AAW0CN84"/>
<gene>
    <name evidence="1" type="ORF">R3P38DRAFT_2894851</name>
</gene>
<keyword evidence="2" id="KW-1185">Reference proteome</keyword>
<reference evidence="1 2" key="1">
    <citation type="journal article" date="2024" name="J Genomics">
        <title>Draft genome sequencing and assembly of Favolaschia claudopus CIRM-BRFM 2984 isolated from oak limbs.</title>
        <authorList>
            <person name="Navarro D."/>
            <person name="Drula E."/>
            <person name="Chaduli D."/>
            <person name="Cazenave R."/>
            <person name="Ahrendt S."/>
            <person name="Wang J."/>
            <person name="Lipzen A."/>
            <person name="Daum C."/>
            <person name="Barry K."/>
            <person name="Grigoriev I.V."/>
            <person name="Favel A."/>
            <person name="Rosso M.N."/>
            <person name="Martin F."/>
        </authorList>
    </citation>
    <scope>NUCLEOTIDE SEQUENCE [LARGE SCALE GENOMIC DNA]</scope>
    <source>
        <strain evidence="1 2">CIRM-BRFM 2984</strain>
    </source>
</reference>
<dbReference type="Gene3D" id="3.80.10.10">
    <property type="entry name" value="Ribonuclease Inhibitor"/>
    <property type="match status" value="1"/>
</dbReference>
<dbReference type="SUPFAM" id="SSF81383">
    <property type="entry name" value="F-box domain"/>
    <property type="match status" value="1"/>
</dbReference>
<dbReference type="Proteomes" id="UP001362999">
    <property type="component" value="Unassembled WGS sequence"/>
</dbReference>
<comment type="caution">
    <text evidence="1">The sequence shown here is derived from an EMBL/GenBank/DDBJ whole genome shotgun (WGS) entry which is preliminary data.</text>
</comment>
<dbReference type="InterPro" id="IPR032675">
    <property type="entry name" value="LRR_dom_sf"/>
</dbReference>
<evidence type="ECO:0008006" key="3">
    <source>
        <dbReference type="Google" id="ProtNLM"/>
    </source>
</evidence>
<accession>A0AAW0CN84</accession>
<protein>
    <recommendedName>
        <fullName evidence="3">F-box domain-containing protein</fullName>
    </recommendedName>
</protein>